<sequence>MDSQPSLLGDGELAARGTGIRLRGGLTPAAAQPVARVMLETAVPHLARTFDYGVTQTQDAEAVPGVRVRVRFSGRLVSGFLLSRAEDTDVAGEIAPLERVVSPLPVADERLMPLVREVADRWAGTVPDVLRLAVPPRHAAGERSALTAVTRHHAEAPPVPGPDEFPTPSGAPASYEAFLAALTEWLSPADDGEDGPRAAYALTPGGEPGTGWISAGLRAAAITIAAGRSVLWLVPDHRELSALTARLGPLAPHTVRLSADQGPQARWSAWVRAHGGAARLVIGTRAAAFAPLDDLGLVLLMDDGSDHFAEQRAPYPHAREVCLVRVRQTGAALLLLDHTRTVEVQRLVETGWVGSIDMAREDRRATAPLVLLPHADGAYERMPPEAFEVLRGALGRSRRETAHGPVLVQVPRAGYLPVVACARCGDLLDCPRCGRRLSAAGAAGPFACAGCGLREERCPCQRCGATRVRAVVRGLERTVEELQRAFAEVPVIRSGGEDIVGSVGPEQAIVVATTGAEPYAEGGYAAAVLLDSLWPGPGLDGVGKAIARRLRALALVRASADGGRALVLDDTDVVVRVLQTFDPVRFAHGELTDRRATRLPPVVRTLRLSGARRDVLDVLGRLTAELGEGFLTPLFGNDGEDDVHTRLLAFELTDSTAVSAALRAIAAHRSASGAAVVRHVLDPLSAL</sequence>
<dbReference type="EMBL" id="FWFF01000014">
    <property type="protein sequence ID" value="SLM98259.1"/>
    <property type="molecule type" value="Genomic_DNA"/>
</dbReference>
<keyword evidence="6" id="KW-0378">Hydrolase</keyword>
<dbReference type="GO" id="GO:0006270">
    <property type="term" value="P:DNA replication initiation"/>
    <property type="evidence" value="ECO:0007669"/>
    <property type="project" value="TreeGrafter"/>
</dbReference>
<feature type="domain" description="Primosomal protein N' 3' DNA-binding" evidence="5">
    <location>
        <begin position="38"/>
        <end position="135"/>
    </location>
</feature>
<dbReference type="RefSeq" id="WP_087007284.1">
    <property type="nucleotide sequence ID" value="NZ_FWFF01000014.1"/>
</dbReference>
<evidence type="ECO:0000313" key="7">
    <source>
        <dbReference type="Proteomes" id="UP000196581"/>
    </source>
</evidence>
<proteinExistence type="predicted"/>
<dbReference type="InterPro" id="IPR041222">
    <property type="entry name" value="PriA_3primeBD"/>
</dbReference>
<evidence type="ECO:0000259" key="5">
    <source>
        <dbReference type="Pfam" id="PF17764"/>
    </source>
</evidence>
<dbReference type="Gene3D" id="3.40.1440.60">
    <property type="entry name" value="PriA, 3(prime) DNA-binding domain"/>
    <property type="match status" value="1"/>
</dbReference>
<gene>
    <name evidence="6" type="ORF">FM105_08645</name>
</gene>
<dbReference type="PANTHER" id="PTHR30580">
    <property type="entry name" value="PRIMOSOMAL PROTEIN N"/>
    <property type="match status" value="1"/>
</dbReference>
<evidence type="ECO:0000256" key="1">
    <source>
        <dbReference type="ARBA" id="ARBA00022741"/>
    </source>
</evidence>
<evidence type="ECO:0000313" key="6">
    <source>
        <dbReference type="EMBL" id="SLM98259.1"/>
    </source>
</evidence>
<dbReference type="GO" id="GO:0006310">
    <property type="term" value="P:DNA recombination"/>
    <property type="evidence" value="ECO:0007669"/>
    <property type="project" value="TreeGrafter"/>
</dbReference>
<keyword evidence="7" id="KW-1185">Reference proteome</keyword>
<keyword evidence="6" id="KW-0347">Helicase</keyword>
<keyword evidence="1" id="KW-0547">Nucleotide-binding</keyword>
<dbReference type="PANTHER" id="PTHR30580:SF0">
    <property type="entry name" value="PRIMOSOMAL PROTEIN N"/>
    <property type="match status" value="1"/>
</dbReference>
<name>A0A1X6XGP6_9MICO</name>
<keyword evidence="2" id="KW-0067">ATP-binding</keyword>
<reference evidence="7" key="1">
    <citation type="submission" date="2017-02" db="EMBL/GenBank/DDBJ databases">
        <authorList>
            <person name="Dridi B."/>
        </authorList>
    </citation>
    <scope>NUCLEOTIDE SEQUENCE [LARGE SCALE GENOMIC DNA]</scope>
    <source>
        <strain evidence="7">B Co 03.10</strain>
    </source>
</reference>
<feature type="region of interest" description="Disordered" evidence="4">
    <location>
        <begin position="150"/>
        <end position="170"/>
    </location>
</feature>
<dbReference type="AlphaFoldDB" id="A0A1X6XGP6"/>
<evidence type="ECO:0000256" key="4">
    <source>
        <dbReference type="SAM" id="MobiDB-lite"/>
    </source>
</evidence>
<dbReference type="GO" id="GO:0043138">
    <property type="term" value="F:3'-5' DNA helicase activity"/>
    <property type="evidence" value="ECO:0007669"/>
    <property type="project" value="TreeGrafter"/>
</dbReference>
<dbReference type="Gene3D" id="3.40.50.300">
    <property type="entry name" value="P-loop containing nucleotide triphosphate hydrolases"/>
    <property type="match status" value="1"/>
</dbReference>
<accession>A0A1X6XGP6</accession>
<dbReference type="InterPro" id="IPR027417">
    <property type="entry name" value="P-loop_NTPase"/>
</dbReference>
<dbReference type="Proteomes" id="UP000196581">
    <property type="component" value="Unassembled WGS sequence"/>
</dbReference>
<dbReference type="GO" id="GO:0003677">
    <property type="term" value="F:DNA binding"/>
    <property type="evidence" value="ECO:0007669"/>
    <property type="project" value="UniProtKB-KW"/>
</dbReference>
<evidence type="ECO:0000256" key="2">
    <source>
        <dbReference type="ARBA" id="ARBA00022840"/>
    </source>
</evidence>
<dbReference type="Pfam" id="PF17764">
    <property type="entry name" value="PriA_3primeBD"/>
    <property type="match status" value="1"/>
</dbReference>
<dbReference type="GO" id="GO:0006302">
    <property type="term" value="P:double-strand break repair"/>
    <property type="evidence" value="ECO:0007669"/>
    <property type="project" value="TreeGrafter"/>
</dbReference>
<evidence type="ECO:0000256" key="3">
    <source>
        <dbReference type="ARBA" id="ARBA00023125"/>
    </source>
</evidence>
<dbReference type="InterPro" id="IPR042115">
    <property type="entry name" value="PriA_3primeBD_sf"/>
</dbReference>
<dbReference type="GO" id="GO:0005524">
    <property type="term" value="F:ATP binding"/>
    <property type="evidence" value="ECO:0007669"/>
    <property type="project" value="UniProtKB-KW"/>
</dbReference>
<protein>
    <submittedName>
        <fullName evidence="6">Helicase PriA essential for oriC/DnaA-independent DNA replication</fullName>
    </submittedName>
</protein>
<organism evidence="6 7">
    <name type="scientific">Brevibacterium yomogidense</name>
    <dbReference type="NCBI Taxonomy" id="946573"/>
    <lineage>
        <taxon>Bacteria</taxon>
        <taxon>Bacillati</taxon>
        <taxon>Actinomycetota</taxon>
        <taxon>Actinomycetes</taxon>
        <taxon>Micrococcales</taxon>
        <taxon>Brevibacteriaceae</taxon>
        <taxon>Brevibacterium</taxon>
    </lineage>
</organism>
<keyword evidence="3" id="KW-0238">DNA-binding</keyword>